<dbReference type="PANTHER" id="PTHR23033">
    <property type="entry name" value="BETA1,3-GALACTOSYLTRANSFERASE"/>
    <property type="match status" value="1"/>
</dbReference>
<dbReference type="InterPro" id="IPR002659">
    <property type="entry name" value="Glyco_trans_31"/>
</dbReference>
<evidence type="ECO:0000256" key="3">
    <source>
        <dbReference type="ARBA" id="ARBA00022676"/>
    </source>
</evidence>
<evidence type="ECO:0000256" key="5">
    <source>
        <dbReference type="ARBA" id="ARBA00022692"/>
    </source>
</evidence>
<proteinExistence type="inferred from homology"/>
<dbReference type="InterPro" id="IPR026050">
    <property type="entry name" value="C1GALT1/C1GALT1_chp1"/>
</dbReference>
<evidence type="ECO:0000256" key="6">
    <source>
        <dbReference type="ARBA" id="ARBA00022968"/>
    </source>
</evidence>
<dbReference type="PANTHER" id="PTHR23033:SF8">
    <property type="entry name" value="HEXOSYLTRANSFERASE"/>
    <property type="match status" value="1"/>
</dbReference>
<evidence type="ECO:0000256" key="1">
    <source>
        <dbReference type="ARBA" id="ARBA00004323"/>
    </source>
</evidence>
<comment type="subcellular location">
    <subcellularLocation>
        <location evidence="1">Golgi apparatus membrane</location>
        <topology evidence="1">Single-pass type II membrane protein</topology>
    </subcellularLocation>
</comment>
<evidence type="ECO:0000256" key="9">
    <source>
        <dbReference type="ARBA" id="ARBA00023136"/>
    </source>
</evidence>
<sequence length="194" mass="22354">MSECVYQALSYIHQGVPVVERSTKNSLNKTLTTIQFLHKQYGHKYDFFLKADDDTYIVMDNLRDFLRDLDPQKKIIAGRRFKNLLKKGYVKNNASYVLSRASLHAIAEQMENDKEKPCYRDSKEEDLGLAYCAEQVGVDIVDTLDKDGLERFHPLNADGMWDLDPNQPTSIHTDNYYPLQYVGVHYTTTGSFSL</sequence>
<keyword evidence="5" id="KW-0812">Transmembrane</keyword>
<accession>A0ABD2PUR9</accession>
<dbReference type="Pfam" id="PF01762">
    <property type="entry name" value="Galactosyl_T"/>
    <property type="match status" value="1"/>
</dbReference>
<protein>
    <submittedName>
        <fullName evidence="10">Core 1 synthase, glycoprotein-N-acetylgalactosamine 3-beta-galactosyltransferase, 1</fullName>
    </submittedName>
</protein>
<dbReference type="GO" id="GO:0016757">
    <property type="term" value="F:glycosyltransferase activity"/>
    <property type="evidence" value="ECO:0007669"/>
    <property type="project" value="UniProtKB-KW"/>
</dbReference>
<gene>
    <name evidence="10" type="primary">C1GALT1_4</name>
    <name evidence="10" type="ORF">Ciccas_010789</name>
</gene>
<evidence type="ECO:0000256" key="7">
    <source>
        <dbReference type="ARBA" id="ARBA00022989"/>
    </source>
</evidence>
<dbReference type="GO" id="GO:0000139">
    <property type="term" value="C:Golgi membrane"/>
    <property type="evidence" value="ECO:0007669"/>
    <property type="project" value="UniProtKB-SubCell"/>
</dbReference>
<keyword evidence="4" id="KW-0808">Transferase</keyword>
<organism evidence="10 11">
    <name type="scientific">Cichlidogyrus casuarinus</name>
    <dbReference type="NCBI Taxonomy" id="1844966"/>
    <lineage>
        <taxon>Eukaryota</taxon>
        <taxon>Metazoa</taxon>
        <taxon>Spiralia</taxon>
        <taxon>Lophotrochozoa</taxon>
        <taxon>Platyhelminthes</taxon>
        <taxon>Monogenea</taxon>
        <taxon>Monopisthocotylea</taxon>
        <taxon>Dactylogyridea</taxon>
        <taxon>Ancyrocephalidae</taxon>
        <taxon>Cichlidogyrus</taxon>
    </lineage>
</organism>
<evidence type="ECO:0000256" key="2">
    <source>
        <dbReference type="ARBA" id="ARBA00006462"/>
    </source>
</evidence>
<dbReference type="Proteomes" id="UP001626550">
    <property type="component" value="Unassembled WGS sequence"/>
</dbReference>
<dbReference type="Gene3D" id="3.90.550.50">
    <property type="match status" value="1"/>
</dbReference>
<keyword evidence="9" id="KW-0472">Membrane</keyword>
<evidence type="ECO:0000256" key="8">
    <source>
        <dbReference type="ARBA" id="ARBA00023034"/>
    </source>
</evidence>
<comment type="similarity">
    <text evidence="2">Belongs to the glycosyltransferase 31 family. Beta3-Gal-T subfamily.</text>
</comment>
<evidence type="ECO:0000313" key="11">
    <source>
        <dbReference type="Proteomes" id="UP001626550"/>
    </source>
</evidence>
<keyword evidence="11" id="KW-1185">Reference proteome</keyword>
<keyword evidence="8" id="KW-0333">Golgi apparatus</keyword>
<keyword evidence="7" id="KW-1133">Transmembrane helix</keyword>
<comment type="caution">
    <text evidence="10">The sequence shown here is derived from an EMBL/GenBank/DDBJ whole genome shotgun (WGS) entry which is preliminary data.</text>
</comment>
<keyword evidence="3" id="KW-0328">Glycosyltransferase</keyword>
<dbReference type="EMBL" id="JBJKFK010002776">
    <property type="protein sequence ID" value="KAL3310642.1"/>
    <property type="molecule type" value="Genomic_DNA"/>
</dbReference>
<name>A0ABD2PUR9_9PLAT</name>
<reference evidence="10 11" key="1">
    <citation type="submission" date="2024-11" db="EMBL/GenBank/DDBJ databases">
        <title>Adaptive evolution of stress response genes in parasites aligns with host niche diversity.</title>
        <authorList>
            <person name="Hahn C."/>
            <person name="Resl P."/>
        </authorList>
    </citation>
    <scope>NUCLEOTIDE SEQUENCE [LARGE SCALE GENOMIC DNA]</scope>
    <source>
        <strain evidence="10">EGGRZ-B1_66</strain>
        <tissue evidence="10">Body</tissue>
    </source>
</reference>
<evidence type="ECO:0000313" key="10">
    <source>
        <dbReference type="EMBL" id="KAL3310642.1"/>
    </source>
</evidence>
<dbReference type="AlphaFoldDB" id="A0ABD2PUR9"/>
<evidence type="ECO:0000256" key="4">
    <source>
        <dbReference type="ARBA" id="ARBA00022679"/>
    </source>
</evidence>
<keyword evidence="6" id="KW-0735">Signal-anchor</keyword>